<gene>
    <name evidence="1" type="ORF">PQU98_03560</name>
</gene>
<dbReference type="EMBL" id="JAQQKV010000001">
    <property type="protein sequence ID" value="MDC7675190.1"/>
    <property type="molecule type" value="Genomic_DNA"/>
</dbReference>
<reference evidence="1 2" key="1">
    <citation type="submission" date="2023-01" db="EMBL/GenBank/DDBJ databases">
        <title>Novel species of the genus Asticcacaulis isolated from rivers.</title>
        <authorList>
            <person name="Lu H."/>
        </authorList>
    </citation>
    <scope>NUCLEOTIDE SEQUENCE [LARGE SCALE GENOMIC DNA]</scope>
    <source>
        <strain evidence="1 2">LKC15W</strain>
    </source>
</reference>
<protein>
    <recommendedName>
        <fullName evidence="3">JAB domain-containing protein</fullName>
    </recommendedName>
</protein>
<dbReference type="RefSeq" id="WP_272743500.1">
    <property type="nucleotide sequence ID" value="NZ_JAQQKV010000001.1"/>
</dbReference>
<accession>A0ABT5HGC6</accession>
<name>A0ABT5HGC6_9CAUL</name>
<evidence type="ECO:0000313" key="2">
    <source>
        <dbReference type="Proteomes" id="UP001218579"/>
    </source>
</evidence>
<dbReference type="Proteomes" id="UP001218579">
    <property type="component" value="Unassembled WGS sequence"/>
</dbReference>
<organism evidence="1 2">
    <name type="scientific">Asticcacaulis machinosus</name>
    <dbReference type="NCBI Taxonomy" id="2984211"/>
    <lineage>
        <taxon>Bacteria</taxon>
        <taxon>Pseudomonadati</taxon>
        <taxon>Pseudomonadota</taxon>
        <taxon>Alphaproteobacteria</taxon>
        <taxon>Caulobacterales</taxon>
        <taxon>Caulobacteraceae</taxon>
        <taxon>Asticcacaulis</taxon>
    </lineage>
</organism>
<evidence type="ECO:0000313" key="1">
    <source>
        <dbReference type="EMBL" id="MDC7675190.1"/>
    </source>
</evidence>
<comment type="caution">
    <text evidence="1">The sequence shown here is derived from an EMBL/GenBank/DDBJ whole genome shotgun (WGS) entry which is preliminary data.</text>
</comment>
<evidence type="ECO:0008006" key="3">
    <source>
        <dbReference type="Google" id="ProtNLM"/>
    </source>
</evidence>
<sequence length="181" mass="19463">MDRNPGEPHEALSMNVCLKITSAMLAAIREDLGRRHAFAHERVGFLTAGASALLGPDLLLTARTYRPVDEEDYMPDPSVGVKIGPGAMRKALQAAYRPPAAILHIHTHGGCGRQHFSGVDKQSAGDFVPSFFNVVPRMPHGIVVLSDDCANGLLWLGPDHQARSFVDIVAVGAPLSKYGDM</sequence>
<keyword evidence="2" id="KW-1185">Reference proteome</keyword>
<proteinExistence type="predicted"/>